<organism evidence="2 3">
    <name type="scientific">Taishania pollutisoli</name>
    <dbReference type="NCBI Taxonomy" id="2766479"/>
    <lineage>
        <taxon>Bacteria</taxon>
        <taxon>Pseudomonadati</taxon>
        <taxon>Bacteroidota</taxon>
        <taxon>Flavobacteriia</taxon>
        <taxon>Flavobacteriales</taxon>
        <taxon>Crocinitomicaceae</taxon>
        <taxon>Taishania</taxon>
    </lineage>
</organism>
<keyword evidence="3" id="KW-1185">Reference proteome</keyword>
<reference evidence="2" key="1">
    <citation type="submission" date="2020-09" db="EMBL/GenBank/DDBJ databases">
        <title>Taishania pollutisoli gen. nov., sp. nov., Isolated from Tetrabromobisphenol A-Contaminated Soil.</title>
        <authorList>
            <person name="Chen Q."/>
        </authorList>
    </citation>
    <scope>NUCLEOTIDE SEQUENCE</scope>
    <source>
        <strain evidence="2">CZZ-1</strain>
    </source>
</reference>
<dbReference type="EMBL" id="JACVEL010000002">
    <property type="protein sequence ID" value="MBC9811851.1"/>
    <property type="molecule type" value="Genomic_DNA"/>
</dbReference>
<accession>A0A8J6P875</accession>
<gene>
    <name evidence="2" type="ORF">H9Y05_05110</name>
</gene>
<feature type="signal peptide" evidence="1">
    <location>
        <begin position="1"/>
        <end position="20"/>
    </location>
</feature>
<dbReference type="RefSeq" id="WP_163490717.1">
    <property type="nucleotide sequence ID" value="NZ_JACVEL010000002.1"/>
</dbReference>
<evidence type="ECO:0000313" key="3">
    <source>
        <dbReference type="Proteomes" id="UP000652681"/>
    </source>
</evidence>
<dbReference type="Proteomes" id="UP000652681">
    <property type="component" value="Unassembled WGS sequence"/>
</dbReference>
<keyword evidence="1" id="KW-0732">Signal</keyword>
<sequence length="73" mass="8397">MKRKPFLTIAVVLCATILMCACKKKETGICYCKYLSGDKKQFDLRHLPRTEQIDSCYVYNQNASHFAGECELE</sequence>
<evidence type="ECO:0000256" key="1">
    <source>
        <dbReference type="SAM" id="SignalP"/>
    </source>
</evidence>
<evidence type="ECO:0000313" key="2">
    <source>
        <dbReference type="EMBL" id="MBC9811851.1"/>
    </source>
</evidence>
<name>A0A8J6P875_9FLAO</name>
<protein>
    <recommendedName>
        <fullName evidence="4">Lipoprotein</fullName>
    </recommendedName>
</protein>
<dbReference type="AlphaFoldDB" id="A0A8J6P875"/>
<dbReference type="PROSITE" id="PS51257">
    <property type="entry name" value="PROKAR_LIPOPROTEIN"/>
    <property type="match status" value="1"/>
</dbReference>
<comment type="caution">
    <text evidence="2">The sequence shown here is derived from an EMBL/GenBank/DDBJ whole genome shotgun (WGS) entry which is preliminary data.</text>
</comment>
<feature type="chain" id="PRO_5035276214" description="Lipoprotein" evidence="1">
    <location>
        <begin position="21"/>
        <end position="73"/>
    </location>
</feature>
<evidence type="ECO:0008006" key="4">
    <source>
        <dbReference type="Google" id="ProtNLM"/>
    </source>
</evidence>
<proteinExistence type="predicted"/>